<evidence type="ECO:0000259" key="5">
    <source>
        <dbReference type="Pfam" id="PF02441"/>
    </source>
</evidence>
<feature type="binding site" evidence="3">
    <location>
        <position position="336"/>
    </location>
    <ligand>
        <name>CTP</name>
        <dbReference type="ChEBI" id="CHEBI:37563"/>
    </ligand>
</feature>
<dbReference type="InterPro" id="IPR003382">
    <property type="entry name" value="Flavoprotein"/>
</dbReference>
<dbReference type="PANTHER" id="PTHR14359">
    <property type="entry name" value="HOMO-OLIGOMERIC FLAVIN CONTAINING CYS DECARBOXYLASE FAMILY"/>
    <property type="match status" value="1"/>
</dbReference>
<keyword evidence="3" id="KW-0479">Metal-binding</keyword>
<dbReference type="NCBIfam" id="TIGR00521">
    <property type="entry name" value="coaBC_dfp"/>
    <property type="match status" value="1"/>
</dbReference>
<keyword evidence="8" id="KW-1185">Reference proteome</keyword>
<keyword evidence="3 4" id="KW-0288">FMN</keyword>
<comment type="catalytic activity">
    <reaction evidence="3 4">
        <text>N-[(R)-4-phosphopantothenoyl]-L-cysteine + H(+) = (R)-4'-phosphopantetheine + CO2</text>
        <dbReference type="Rhea" id="RHEA:16793"/>
        <dbReference type="ChEBI" id="CHEBI:15378"/>
        <dbReference type="ChEBI" id="CHEBI:16526"/>
        <dbReference type="ChEBI" id="CHEBI:59458"/>
        <dbReference type="ChEBI" id="CHEBI:61723"/>
        <dbReference type="EC" id="4.1.1.36"/>
    </reaction>
</comment>
<dbReference type="EC" id="4.1.1.36" evidence="3"/>
<comment type="caution">
    <text evidence="3">Lacks conserved residue(s) required for the propagation of feature annotation.</text>
</comment>
<dbReference type="SUPFAM" id="SSF102645">
    <property type="entry name" value="CoaB-like"/>
    <property type="match status" value="1"/>
</dbReference>
<dbReference type="EMBL" id="JENW01000027">
    <property type="protein sequence ID" value="KEI17543.1"/>
    <property type="molecule type" value="Genomic_DNA"/>
</dbReference>
<dbReference type="GO" id="GO:0071513">
    <property type="term" value="C:phosphopantothenoylcysteine decarboxylase complex"/>
    <property type="evidence" value="ECO:0007669"/>
    <property type="project" value="TreeGrafter"/>
</dbReference>
<dbReference type="RefSeq" id="WP_039217716.1">
    <property type="nucleotide sequence ID" value="NZ_JENW01000027.1"/>
</dbReference>
<dbReference type="GO" id="GO:0004633">
    <property type="term" value="F:phosphopantothenoylcysteine decarboxylase activity"/>
    <property type="evidence" value="ECO:0007669"/>
    <property type="project" value="UniProtKB-UniRule"/>
</dbReference>
<dbReference type="GO" id="GO:0010181">
    <property type="term" value="F:FMN binding"/>
    <property type="evidence" value="ECO:0007669"/>
    <property type="project" value="UniProtKB-UniRule"/>
</dbReference>
<dbReference type="SUPFAM" id="SSF52507">
    <property type="entry name" value="Homo-oligomeric flavin-containing Cys decarboxylases, HFCD"/>
    <property type="match status" value="1"/>
</dbReference>
<evidence type="ECO:0000256" key="4">
    <source>
        <dbReference type="RuleBase" id="RU364078"/>
    </source>
</evidence>
<comment type="similarity">
    <text evidence="3 4">In the C-terminal section; belongs to the PPC synthetase family.</text>
</comment>
<accession>A0AA40IVE7</accession>
<evidence type="ECO:0000256" key="1">
    <source>
        <dbReference type="ARBA" id="ARBA00022793"/>
    </source>
</evidence>
<keyword evidence="3" id="KW-0460">Magnesium</keyword>
<feature type="binding site" evidence="3">
    <location>
        <position position="322"/>
    </location>
    <ligand>
        <name>CTP</name>
        <dbReference type="ChEBI" id="CHEBI:37563"/>
    </ligand>
</feature>
<sequence length="396" mass="43329">MDEKKTVVVGVTGGIAVYKALDVISRLKKAGLDVHVVMTEHATKFVNPLSFQSLSQNMVVVDMFDEPKAWEIQHISLAKKADLMLIVPATVNILGKVANGIADDMLSTTIMATKAPVVFAPAANTNMFLNPIVQRNIRVLKEYGYKFIEPASGRLACGDIGTGKLQDTELISDIIISMMHDKKDLKGKKVLVTAGPTIAPIDPVRYITNRSSGKMGYAIACEARDRGAEVTLVSGPCSIQKPFGIDVISVNTNAEMLKAVEDNFKSADIIIKSAAVADYKPKVYSDKKIKKGEGEFSLQLERDNDILKKLGTMKENQILVGFAAESNDLIENATTKLHKKNLDYIVANNIVSTDTGFASEDNKVTILCSDGRKIPLPKMNKKEVARELFDLINEKR</sequence>
<comment type="function">
    <text evidence="3">Catalyzes two sequential steps in the biosynthesis of coenzyme A. In the first step cysteine is conjugated to 4'-phosphopantothenate to form 4-phosphopantothenoylcysteine. In the second step the latter compound is decarboxylated to form 4'-phosphopantotheine.</text>
</comment>
<dbReference type="AlphaFoldDB" id="A0AA40IVE7"/>
<dbReference type="GO" id="GO:0004632">
    <property type="term" value="F:phosphopantothenate--cysteine ligase activity"/>
    <property type="evidence" value="ECO:0007669"/>
    <property type="project" value="UniProtKB-UniRule"/>
</dbReference>
<comment type="similarity">
    <text evidence="3 4">In the N-terminal section; belongs to the HFCD (homo-oligomeric flavin containing Cys decarboxylase) superfamily.</text>
</comment>
<comment type="pathway">
    <text evidence="3 4">Cofactor biosynthesis; coenzyme A biosynthesis; CoA from (R)-pantothenate: step 2/5.</text>
</comment>
<dbReference type="InterPro" id="IPR005252">
    <property type="entry name" value="CoaBC"/>
</dbReference>
<keyword evidence="2 3" id="KW-0456">Lyase</keyword>
<reference evidence="7 8" key="1">
    <citation type="submission" date="2014-02" db="EMBL/GenBank/DDBJ databases">
        <title>Plasmidome dynamics in the species complex Clostridium novyi sensu lato converts strains of independent lineages into distinctly different pathogens.</title>
        <authorList>
            <person name="Skarin H."/>
            <person name="Segerman B."/>
        </authorList>
    </citation>
    <scope>NUCLEOTIDE SEQUENCE [LARGE SCALE GENOMIC DNA]</scope>
    <source>
        <strain evidence="7 8">ATCC 27606</strain>
    </source>
</reference>
<comment type="cofactor">
    <cofactor evidence="3">
        <name>FMN</name>
        <dbReference type="ChEBI" id="CHEBI:58210"/>
    </cofactor>
    <text evidence="3">Binds 1 FMN per subunit.</text>
</comment>
<comment type="caution">
    <text evidence="7">The sequence shown here is derived from an EMBL/GenBank/DDBJ whole genome shotgun (WGS) entry which is preliminary data.</text>
</comment>
<keyword evidence="3" id="KW-0511">Multifunctional enzyme</keyword>
<name>A0AA40IVE7_CLONO</name>
<dbReference type="Gene3D" id="3.40.50.1950">
    <property type="entry name" value="Flavin prenyltransferase-like"/>
    <property type="match status" value="1"/>
</dbReference>
<proteinExistence type="inferred from homology"/>
<dbReference type="EC" id="6.3.2.5" evidence="3"/>
<comment type="cofactor">
    <cofactor evidence="3">
        <name>Mg(2+)</name>
        <dbReference type="ChEBI" id="CHEBI:18420"/>
    </cofactor>
</comment>
<feature type="binding site" evidence="3">
    <location>
        <position position="340"/>
    </location>
    <ligand>
        <name>CTP</name>
        <dbReference type="ChEBI" id="CHEBI:37563"/>
    </ligand>
</feature>
<dbReference type="InterPro" id="IPR007085">
    <property type="entry name" value="DNA/pantothenate-metab_flavo_C"/>
</dbReference>
<dbReference type="Gene3D" id="3.40.50.10300">
    <property type="entry name" value="CoaB-like"/>
    <property type="match status" value="1"/>
</dbReference>
<dbReference type="GO" id="GO:0015941">
    <property type="term" value="P:pantothenate catabolic process"/>
    <property type="evidence" value="ECO:0007669"/>
    <property type="project" value="InterPro"/>
</dbReference>
<keyword evidence="3 4" id="KW-0285">Flavoprotein</keyword>
<dbReference type="GO" id="GO:0046872">
    <property type="term" value="F:metal ion binding"/>
    <property type="evidence" value="ECO:0007669"/>
    <property type="project" value="UniProtKB-KW"/>
</dbReference>
<evidence type="ECO:0000313" key="7">
    <source>
        <dbReference type="EMBL" id="KEI17543.1"/>
    </source>
</evidence>
<comment type="catalytic activity">
    <reaction evidence="3 4">
        <text>(R)-4'-phosphopantothenate + L-cysteine + CTP = N-[(R)-4-phosphopantothenoyl]-L-cysteine + CMP + diphosphate + H(+)</text>
        <dbReference type="Rhea" id="RHEA:19397"/>
        <dbReference type="ChEBI" id="CHEBI:10986"/>
        <dbReference type="ChEBI" id="CHEBI:15378"/>
        <dbReference type="ChEBI" id="CHEBI:33019"/>
        <dbReference type="ChEBI" id="CHEBI:35235"/>
        <dbReference type="ChEBI" id="CHEBI:37563"/>
        <dbReference type="ChEBI" id="CHEBI:59458"/>
        <dbReference type="ChEBI" id="CHEBI:60377"/>
        <dbReference type="EC" id="6.3.2.5"/>
    </reaction>
</comment>
<evidence type="ECO:0000256" key="2">
    <source>
        <dbReference type="ARBA" id="ARBA00023239"/>
    </source>
</evidence>
<feature type="region of interest" description="Phosphopantothenoylcysteine decarboxylase" evidence="3">
    <location>
        <begin position="1"/>
        <end position="189"/>
    </location>
</feature>
<dbReference type="InterPro" id="IPR036551">
    <property type="entry name" value="Flavin_trans-like"/>
</dbReference>
<dbReference type="Pfam" id="PF02441">
    <property type="entry name" value="Flavoprotein"/>
    <property type="match status" value="1"/>
</dbReference>
<evidence type="ECO:0000313" key="8">
    <source>
        <dbReference type="Proteomes" id="UP000027770"/>
    </source>
</evidence>
<evidence type="ECO:0000256" key="3">
    <source>
        <dbReference type="HAMAP-Rule" id="MF_02225"/>
    </source>
</evidence>
<comment type="function">
    <text evidence="4">Catalyzes two steps in the biosynthesis of coenzyme A. In the first step cysteine is conjugated to 4'-phosphopantothenate to form 4-phosphopantothenoylcysteine, in the latter compound is decarboxylated to form 4'-phosphopantotheine.</text>
</comment>
<dbReference type="PANTHER" id="PTHR14359:SF6">
    <property type="entry name" value="PHOSPHOPANTOTHENOYLCYSTEINE DECARBOXYLASE"/>
    <property type="match status" value="1"/>
</dbReference>
<dbReference type="InterPro" id="IPR035929">
    <property type="entry name" value="CoaB-like_sf"/>
</dbReference>
<comment type="pathway">
    <text evidence="3 4">Cofactor biosynthesis; coenzyme A biosynthesis; CoA from (R)-pantothenate: step 3/5.</text>
</comment>
<feature type="region of interest" description="Phosphopantothenate--cysteine ligase" evidence="3">
    <location>
        <begin position="190"/>
        <end position="396"/>
    </location>
</feature>
<dbReference type="Proteomes" id="UP000027770">
    <property type="component" value="Unassembled WGS sequence"/>
</dbReference>
<keyword evidence="1 3" id="KW-0210">Decarboxylase</keyword>
<keyword evidence="3 4" id="KW-0436">Ligase</keyword>
<dbReference type="HAMAP" id="MF_02225">
    <property type="entry name" value="CoaBC"/>
    <property type="match status" value="1"/>
</dbReference>
<dbReference type="Pfam" id="PF04127">
    <property type="entry name" value="DFP"/>
    <property type="match status" value="1"/>
</dbReference>
<protein>
    <recommendedName>
        <fullName evidence="3">Coenzyme A biosynthesis bifunctional protein CoaBC</fullName>
    </recommendedName>
    <alternativeName>
        <fullName evidence="3">DNA/pantothenate metabolism flavoprotein</fullName>
    </alternativeName>
    <alternativeName>
        <fullName evidence="3">Phosphopantothenoylcysteine synthetase/decarboxylase</fullName>
        <shortName evidence="3">PPCS-PPCDC</shortName>
    </alternativeName>
    <domain>
        <recommendedName>
            <fullName evidence="3">Phosphopantothenoylcysteine decarboxylase</fullName>
            <shortName evidence="3">PPC decarboxylase</shortName>
            <shortName evidence="3">PPC-DC</shortName>
            <ecNumber evidence="3">4.1.1.36</ecNumber>
        </recommendedName>
        <alternativeName>
            <fullName evidence="3">CoaC</fullName>
        </alternativeName>
    </domain>
    <domain>
        <recommendedName>
            <fullName evidence="3">Phosphopantothenate--cysteine ligase</fullName>
            <ecNumber evidence="3">6.3.2.5</ecNumber>
        </recommendedName>
        <alternativeName>
            <fullName evidence="3">CoaB</fullName>
        </alternativeName>
        <alternativeName>
            <fullName evidence="3">Phosphopantothenoylcysteine synthetase</fullName>
            <shortName evidence="3">PPC synthetase</shortName>
            <shortName evidence="3">PPC-S</shortName>
        </alternativeName>
    </domain>
</protein>
<feature type="active site" description="Proton donor" evidence="3">
    <location>
        <position position="157"/>
    </location>
</feature>
<feature type="binding site" evidence="3">
    <location>
        <position position="278"/>
    </location>
    <ligand>
        <name>CTP</name>
        <dbReference type="ChEBI" id="CHEBI:37563"/>
    </ligand>
</feature>
<feature type="domain" description="DNA/pantothenate metabolism flavoprotein C-terminal" evidence="6">
    <location>
        <begin position="185"/>
        <end position="393"/>
    </location>
</feature>
<gene>
    <name evidence="3" type="primary">coaBC</name>
    <name evidence="7" type="ORF">Z959_06635</name>
</gene>
<feature type="domain" description="Flavoprotein" evidence="5">
    <location>
        <begin position="5"/>
        <end position="150"/>
    </location>
</feature>
<dbReference type="GO" id="GO:0015937">
    <property type="term" value="P:coenzyme A biosynthetic process"/>
    <property type="evidence" value="ECO:0007669"/>
    <property type="project" value="UniProtKB-UniRule"/>
</dbReference>
<organism evidence="7 8">
    <name type="scientific">Clostridium novyi B str. ATCC 27606</name>
    <dbReference type="NCBI Taxonomy" id="1443123"/>
    <lineage>
        <taxon>Bacteria</taxon>
        <taxon>Bacillati</taxon>
        <taxon>Bacillota</taxon>
        <taxon>Clostridia</taxon>
        <taxon>Eubacteriales</taxon>
        <taxon>Clostridiaceae</taxon>
        <taxon>Clostridium</taxon>
    </lineage>
</organism>
<feature type="binding site" evidence="3">
    <location>
        <position position="288"/>
    </location>
    <ligand>
        <name>CTP</name>
        <dbReference type="ChEBI" id="CHEBI:37563"/>
    </ligand>
</feature>
<evidence type="ECO:0000259" key="6">
    <source>
        <dbReference type="Pfam" id="PF04127"/>
    </source>
</evidence>